<evidence type="ECO:0000313" key="1">
    <source>
        <dbReference type="EMBL" id="ASJ70402.1"/>
    </source>
</evidence>
<dbReference type="EMBL" id="CP018632">
    <property type="protein sequence ID" value="ASJ70402.1"/>
    <property type="molecule type" value="Genomic_DNA"/>
</dbReference>
<evidence type="ECO:0000313" key="2">
    <source>
        <dbReference type="Proteomes" id="UP000250079"/>
    </source>
</evidence>
<gene>
    <name evidence="1" type="ORF">IMCC3135_01415</name>
</gene>
<dbReference type="Gene3D" id="1.25.10.10">
    <property type="entry name" value="Leucine-rich Repeat Variant"/>
    <property type="match status" value="1"/>
</dbReference>
<dbReference type="InterPro" id="IPR011989">
    <property type="entry name" value="ARM-like"/>
</dbReference>
<dbReference type="KEGG" id="gai:IMCC3135_01415"/>
<dbReference type="RefSeq" id="WP_088915950.1">
    <property type="nucleotide sequence ID" value="NZ_CP018632.1"/>
</dbReference>
<dbReference type="InterPro" id="IPR016024">
    <property type="entry name" value="ARM-type_fold"/>
</dbReference>
<reference evidence="1 2" key="1">
    <citation type="submission" date="2016-12" db="EMBL/GenBank/DDBJ databases">
        <authorList>
            <person name="Song W.-J."/>
            <person name="Kurnit D.M."/>
        </authorList>
    </citation>
    <scope>NUCLEOTIDE SEQUENCE [LARGE SCALE GENOMIC DNA]</scope>
    <source>
        <strain evidence="1 2">IMCC3135</strain>
    </source>
</reference>
<dbReference type="AlphaFoldDB" id="A0A2Z2NGK4"/>
<dbReference type="SUPFAM" id="SSF48371">
    <property type="entry name" value="ARM repeat"/>
    <property type="match status" value="1"/>
</dbReference>
<protein>
    <recommendedName>
        <fullName evidence="3">HEAT repeat domain-containing protein</fullName>
    </recommendedName>
</protein>
<dbReference type="Pfam" id="PF13646">
    <property type="entry name" value="HEAT_2"/>
    <property type="match status" value="1"/>
</dbReference>
<evidence type="ECO:0008006" key="3">
    <source>
        <dbReference type="Google" id="ProtNLM"/>
    </source>
</evidence>
<sequence>MSKSLMVAAGSGLVALAVTLWLWHSPGAERGVVNESPDVAKGLAKADSSAVENGSPFSTVAEQTINAPVTVTPQATTGGTTATAPPALPALDVSLIAQTAMSDADYEALVARLKTDPALLLQLVDEFRQEQNPERLALLARLLGEAGGADVTQLASELIFSGNDTSRELGLQILRQVQPGNTEARSIASGLLATEVEPKVLMSTLTVLASPGTVDEGSRALLGDQVALLASHENAGVRGVSLDILSRWSTDGRDTPVLINALQDPEPRVRESAAYALVGHEDASETVIQSLLIVLRNADEQKATRRAALMALRSFALNAELQSELQTVERELDTVIR</sequence>
<keyword evidence="2" id="KW-1185">Reference proteome</keyword>
<accession>A0A2Z2NGK4</accession>
<proteinExistence type="predicted"/>
<dbReference type="Proteomes" id="UP000250079">
    <property type="component" value="Chromosome"/>
</dbReference>
<organism evidence="1 2">
    <name type="scientific">Granulosicoccus antarcticus IMCC3135</name>
    <dbReference type="NCBI Taxonomy" id="1192854"/>
    <lineage>
        <taxon>Bacteria</taxon>
        <taxon>Pseudomonadati</taxon>
        <taxon>Pseudomonadota</taxon>
        <taxon>Gammaproteobacteria</taxon>
        <taxon>Chromatiales</taxon>
        <taxon>Granulosicoccaceae</taxon>
        <taxon>Granulosicoccus</taxon>
    </lineage>
</organism>
<name>A0A2Z2NGK4_9GAMM</name>